<sequence>MFTAALFLSAALAQPPREVVTDAAREAEFFANPRQVTFGLPRAGEGYFSPDGQWVVYQAYPVGYPFYQIYLQKLDEQTPRLLSTGRGRTTCAYFSPDQKQILFASGHTDPHIDETELKAREEAAQGGRRRYQWDFDPHMDIYVVNFNGTGMRRLTDAPGYDAEGSYSADGKSIVFTSSRDGDPDLYVMNADGSHVRQLVNQPGYDGGPFFSPDGNWVIYRSDRQKEHMLQLYAVSIDGKTDVQLTDNLDEVNWCPYFHPSGKYLVWSRADYSRGPMQAHFNLWTMDIEMTPTSFRGGKVQQVTHSTAADVLPVFSPDGTKLMWTSTRTPDGSSQLWIADWKRGPTP</sequence>
<dbReference type="InterPro" id="IPR011659">
    <property type="entry name" value="WD40"/>
</dbReference>
<organism evidence="2">
    <name type="scientific">Schlesneria paludicola</name>
    <dbReference type="NCBI Taxonomy" id="360056"/>
    <lineage>
        <taxon>Bacteria</taxon>
        <taxon>Pseudomonadati</taxon>
        <taxon>Planctomycetota</taxon>
        <taxon>Planctomycetia</taxon>
        <taxon>Planctomycetales</taxon>
        <taxon>Planctomycetaceae</taxon>
        <taxon>Schlesneria</taxon>
    </lineage>
</organism>
<proteinExistence type="inferred from homology"/>
<evidence type="ECO:0000313" key="2">
    <source>
        <dbReference type="EMBL" id="HEN15570.1"/>
    </source>
</evidence>
<dbReference type="SUPFAM" id="SSF82171">
    <property type="entry name" value="DPP6 N-terminal domain-like"/>
    <property type="match status" value="1"/>
</dbReference>
<dbReference type="Gene3D" id="2.120.10.30">
    <property type="entry name" value="TolB, C-terminal domain"/>
    <property type="match status" value="3"/>
</dbReference>
<dbReference type="InterPro" id="IPR011042">
    <property type="entry name" value="6-blade_b-propeller_TolB-like"/>
</dbReference>
<accession>A0A7C2NX33</accession>
<dbReference type="Pfam" id="PF07676">
    <property type="entry name" value="PD40"/>
    <property type="match status" value="3"/>
</dbReference>
<evidence type="ECO:0000256" key="1">
    <source>
        <dbReference type="ARBA" id="ARBA00009820"/>
    </source>
</evidence>
<protein>
    <submittedName>
        <fullName evidence="2">Biopolymer transporter Tol</fullName>
    </submittedName>
</protein>
<dbReference type="PANTHER" id="PTHR36842">
    <property type="entry name" value="PROTEIN TOLB HOMOLOG"/>
    <property type="match status" value="1"/>
</dbReference>
<dbReference type="Pfam" id="PF26549">
    <property type="entry name" value="Tricorn_N"/>
    <property type="match status" value="1"/>
</dbReference>
<dbReference type="PANTHER" id="PTHR36842:SF1">
    <property type="entry name" value="PROTEIN TOLB"/>
    <property type="match status" value="1"/>
</dbReference>
<dbReference type="EMBL" id="DSOK01000255">
    <property type="protein sequence ID" value="HEN15570.1"/>
    <property type="molecule type" value="Genomic_DNA"/>
</dbReference>
<reference evidence="2" key="1">
    <citation type="journal article" date="2020" name="mSystems">
        <title>Genome- and Community-Level Interaction Insights into Carbon Utilization and Element Cycling Functions of Hydrothermarchaeota in Hydrothermal Sediment.</title>
        <authorList>
            <person name="Zhou Z."/>
            <person name="Liu Y."/>
            <person name="Xu W."/>
            <person name="Pan J."/>
            <person name="Luo Z.H."/>
            <person name="Li M."/>
        </authorList>
    </citation>
    <scope>NUCLEOTIDE SEQUENCE [LARGE SCALE GENOMIC DNA]</scope>
    <source>
        <strain evidence="2">SpSt-339</strain>
    </source>
</reference>
<name>A0A7C2NX33_9PLAN</name>
<dbReference type="AlphaFoldDB" id="A0A7C2NX33"/>
<comment type="similarity">
    <text evidence="1">Belongs to the TolB family.</text>
</comment>
<comment type="caution">
    <text evidence="2">The sequence shown here is derived from an EMBL/GenBank/DDBJ whole genome shotgun (WGS) entry which is preliminary data.</text>
</comment>
<gene>
    <name evidence="2" type="ORF">ENQ76_08895</name>
</gene>